<name>A0A345NLV5_9MICO</name>
<dbReference type="OrthoDB" id="3766363at2"/>
<reference evidence="1 2" key="1">
    <citation type="submission" date="2018-07" db="EMBL/GenBank/DDBJ databases">
        <title>Complete genome sequencing of Ornithinimicrobium sp. AMA3305.</title>
        <authorList>
            <person name="Bae J.-W."/>
        </authorList>
    </citation>
    <scope>NUCLEOTIDE SEQUENCE [LARGE SCALE GENOMIC DNA]</scope>
    <source>
        <strain evidence="1 2">AMA3305</strain>
    </source>
</reference>
<keyword evidence="2" id="KW-1185">Reference proteome</keyword>
<proteinExistence type="predicted"/>
<dbReference type="KEGG" id="orn:DV701_07625"/>
<dbReference type="Proteomes" id="UP000253790">
    <property type="component" value="Chromosome"/>
</dbReference>
<dbReference type="AlphaFoldDB" id="A0A345NLV5"/>
<evidence type="ECO:0000313" key="1">
    <source>
        <dbReference type="EMBL" id="AXH96013.1"/>
    </source>
</evidence>
<evidence type="ECO:0000313" key="2">
    <source>
        <dbReference type="Proteomes" id="UP000253790"/>
    </source>
</evidence>
<gene>
    <name evidence="1" type="ORF">DV701_07625</name>
</gene>
<dbReference type="RefSeq" id="WP_114927778.1">
    <property type="nucleotide sequence ID" value="NZ_CP031229.1"/>
</dbReference>
<evidence type="ECO:0008006" key="3">
    <source>
        <dbReference type="Google" id="ProtNLM"/>
    </source>
</evidence>
<organism evidence="1 2">
    <name type="scientific">Ornithinimicrobium avium</name>
    <dbReference type="NCBI Taxonomy" id="2283195"/>
    <lineage>
        <taxon>Bacteria</taxon>
        <taxon>Bacillati</taxon>
        <taxon>Actinomycetota</taxon>
        <taxon>Actinomycetes</taxon>
        <taxon>Micrococcales</taxon>
        <taxon>Ornithinimicrobiaceae</taxon>
        <taxon>Ornithinimicrobium</taxon>
    </lineage>
</organism>
<accession>A0A345NLV5</accession>
<protein>
    <recommendedName>
        <fullName evidence="3">MinD-like ATPase involved in chromosome partitioning or flagellar assembly</fullName>
    </recommendedName>
</protein>
<dbReference type="EMBL" id="CP031229">
    <property type="protein sequence ID" value="AXH96013.1"/>
    <property type="molecule type" value="Genomic_DNA"/>
</dbReference>
<sequence length="284" mass="30032">MTVISVAELRRAWHAVQDGRFRPGSTDLPSRRMHAPKDGAGEGVHWNPGVPVLPVLGCHGSAGATTVAAAVATALELAVRVVEAGPAGTSGLTGFATAELGETGSGWVRGHRDLLVLDRLLDGSASPEEIPVPDQDPHHELALNVLDAGWPTGTLLRCAGWVRSSVLDADRLVLVTTATVPGLRRLEAVLHDLDPAPGQVAVAVRGPRRRRWPREVTGDIGTRTRTLLEETLVEVPHDPGLAVRGLDTSPLPEGVLSAATTITQLLQLVSSPVHHQKGTIQHVR</sequence>